<dbReference type="PANTHER" id="PTHR30036">
    <property type="entry name" value="D-XYLOSE-BINDING PERIPLASMIC PROTEIN"/>
    <property type="match status" value="1"/>
</dbReference>
<keyword evidence="5" id="KW-1185">Reference proteome</keyword>
<evidence type="ECO:0000313" key="4">
    <source>
        <dbReference type="EMBL" id="RLQ80974.1"/>
    </source>
</evidence>
<reference evidence="4 5" key="1">
    <citation type="submission" date="2018-10" db="EMBL/GenBank/DDBJ databases">
        <authorList>
            <person name="Li J."/>
        </authorList>
    </citation>
    <scope>NUCLEOTIDE SEQUENCE [LARGE SCALE GENOMIC DNA]</scope>
    <source>
        <strain evidence="4 5">ZD1-4</strain>
    </source>
</reference>
<dbReference type="Proteomes" id="UP000282460">
    <property type="component" value="Unassembled WGS sequence"/>
</dbReference>
<dbReference type="InterPro" id="IPR049784">
    <property type="entry name" value="ChvE-like"/>
</dbReference>
<dbReference type="SUPFAM" id="SSF53822">
    <property type="entry name" value="Periplasmic binding protein-like I"/>
    <property type="match status" value="1"/>
</dbReference>
<evidence type="ECO:0000259" key="3">
    <source>
        <dbReference type="Pfam" id="PF13407"/>
    </source>
</evidence>
<dbReference type="InterPro" id="IPR050555">
    <property type="entry name" value="Bact_Solute-Bind_Prot2"/>
</dbReference>
<dbReference type="Pfam" id="PF13407">
    <property type="entry name" value="Peripla_BP_4"/>
    <property type="match status" value="1"/>
</dbReference>
<comment type="subcellular location">
    <subcellularLocation>
        <location evidence="1">Cell envelope</location>
    </subcellularLocation>
</comment>
<accession>A0A3L7IS06</accession>
<dbReference type="Gene3D" id="3.40.50.2300">
    <property type="match status" value="2"/>
</dbReference>
<sequence>MRACLHGRSLLARNTILSGSPGDKDVHGTDYREVNTVKKVLIATLAAGAMVVSLAACSSGGAEGEGEGGGALVGVAMPTKSSERWIQDGDAVKEQLEAEGFKVDLQYAEDDIPTQVSQIENMITKGAEALIIASIDGTTLTQVLQDAADAEIPVIAYDRLIRDTENVSYYASFDNYKVGVQQANSVLNGLGLVDLEGKAVDGAPAGPFNIEMFAGSPDDNNATFFWEGAQDTLKPFIDAGTLVVKSGQTDFEQAATLRWDGETAQKRMENILTSSYSDGTKVNGILSPYDGISRGIISALTDAGYTTGEEWPFISGQDAELDSVKAINSGEQFATIFKDTRKLATAAVEMTVAVLNDEEPEVNNTEDYDNGKFVVPSYLLDSQIVVKDNVNEVLVDSGYWTAEEIG</sequence>
<evidence type="ECO:0000256" key="2">
    <source>
        <dbReference type="ARBA" id="ARBA00022729"/>
    </source>
</evidence>
<dbReference type="GO" id="GO:0030288">
    <property type="term" value="C:outer membrane-bounded periplasmic space"/>
    <property type="evidence" value="ECO:0007669"/>
    <property type="project" value="TreeGrafter"/>
</dbReference>
<proteinExistence type="predicted"/>
<name>A0A3L7IS06_9MICO</name>
<dbReference type="OrthoDB" id="9773673at2"/>
<protein>
    <submittedName>
        <fullName evidence="4">Sugar ABC transporter substrate-binding protein</fullName>
    </submittedName>
</protein>
<organism evidence="4 5">
    <name type="scientific">Mycetocola zhadangensis</name>
    <dbReference type="NCBI Taxonomy" id="1164595"/>
    <lineage>
        <taxon>Bacteria</taxon>
        <taxon>Bacillati</taxon>
        <taxon>Actinomycetota</taxon>
        <taxon>Actinomycetes</taxon>
        <taxon>Micrococcales</taxon>
        <taxon>Microbacteriaceae</taxon>
        <taxon>Mycetocola</taxon>
    </lineage>
</organism>
<dbReference type="AlphaFoldDB" id="A0A3L7IS06"/>
<gene>
    <name evidence="4" type="ORF">D9V28_14555</name>
</gene>
<dbReference type="GO" id="GO:0030246">
    <property type="term" value="F:carbohydrate binding"/>
    <property type="evidence" value="ECO:0007669"/>
    <property type="project" value="TreeGrafter"/>
</dbReference>
<feature type="domain" description="Periplasmic binding protein" evidence="3">
    <location>
        <begin position="73"/>
        <end position="358"/>
    </location>
</feature>
<dbReference type="InterPro" id="IPR028082">
    <property type="entry name" value="Peripla_BP_I"/>
</dbReference>
<dbReference type="EMBL" id="RCWJ01000005">
    <property type="protein sequence ID" value="RLQ80974.1"/>
    <property type="molecule type" value="Genomic_DNA"/>
</dbReference>
<keyword evidence="2" id="KW-0732">Signal</keyword>
<evidence type="ECO:0000313" key="5">
    <source>
        <dbReference type="Proteomes" id="UP000282460"/>
    </source>
</evidence>
<dbReference type="CDD" id="cd19994">
    <property type="entry name" value="PBP1_ChvE"/>
    <property type="match status" value="1"/>
</dbReference>
<evidence type="ECO:0000256" key="1">
    <source>
        <dbReference type="ARBA" id="ARBA00004196"/>
    </source>
</evidence>
<dbReference type="NCBIfam" id="NF040907">
    <property type="entry name" value="ChvE"/>
    <property type="match status" value="1"/>
</dbReference>
<dbReference type="InterPro" id="IPR025997">
    <property type="entry name" value="SBP_2_dom"/>
</dbReference>
<dbReference type="PANTHER" id="PTHR30036:SF1">
    <property type="entry name" value="D-XYLOSE-BINDING PERIPLASMIC PROTEIN"/>
    <property type="match status" value="1"/>
</dbReference>
<comment type="caution">
    <text evidence="4">The sequence shown here is derived from an EMBL/GenBank/DDBJ whole genome shotgun (WGS) entry which is preliminary data.</text>
</comment>